<proteinExistence type="predicted"/>
<comment type="caution">
    <text evidence="2">The sequence shown here is derived from an EMBL/GenBank/DDBJ whole genome shotgun (WGS) entry which is preliminary data.</text>
</comment>
<organism evidence="2 3">
    <name type="scientific">Limnovirga soli</name>
    <dbReference type="NCBI Taxonomy" id="2656915"/>
    <lineage>
        <taxon>Bacteria</taxon>
        <taxon>Pseudomonadati</taxon>
        <taxon>Bacteroidota</taxon>
        <taxon>Chitinophagia</taxon>
        <taxon>Chitinophagales</taxon>
        <taxon>Chitinophagaceae</taxon>
        <taxon>Limnovirga</taxon>
    </lineage>
</organism>
<name>A0A8J8FM27_9BACT</name>
<gene>
    <name evidence="2" type="ORF">GD597_17995</name>
</gene>
<sequence>MDNVTGTAISEAFKYDFLIGILTVLLFLCIVGMVMMWKYMTNSFTKVVGEFNQSLSEFTGMLHEIKGSINSRK</sequence>
<keyword evidence="1" id="KW-0472">Membrane</keyword>
<dbReference type="EMBL" id="WHPF01000014">
    <property type="protein sequence ID" value="NNV57369.1"/>
    <property type="molecule type" value="Genomic_DNA"/>
</dbReference>
<dbReference type="Proteomes" id="UP000598971">
    <property type="component" value="Unassembled WGS sequence"/>
</dbReference>
<protein>
    <submittedName>
        <fullName evidence="2">Uncharacterized protein</fullName>
    </submittedName>
</protein>
<keyword evidence="1" id="KW-1133">Transmembrane helix</keyword>
<keyword evidence="1" id="KW-0812">Transmembrane</keyword>
<keyword evidence="3" id="KW-1185">Reference proteome</keyword>
<evidence type="ECO:0000313" key="2">
    <source>
        <dbReference type="EMBL" id="NNV57369.1"/>
    </source>
</evidence>
<dbReference type="RefSeq" id="WP_171609317.1">
    <property type="nucleotide sequence ID" value="NZ_WHPF01000014.1"/>
</dbReference>
<feature type="transmembrane region" description="Helical" evidence="1">
    <location>
        <begin position="17"/>
        <end position="37"/>
    </location>
</feature>
<reference evidence="2" key="1">
    <citation type="submission" date="2019-10" db="EMBL/GenBank/DDBJ databases">
        <title>Draft genome sequence of Panacibacter sp. KCS-6.</title>
        <authorList>
            <person name="Yim K.J."/>
        </authorList>
    </citation>
    <scope>NUCLEOTIDE SEQUENCE</scope>
    <source>
        <strain evidence="2">KCS-6</strain>
    </source>
</reference>
<dbReference type="AlphaFoldDB" id="A0A8J8FM27"/>
<evidence type="ECO:0000313" key="3">
    <source>
        <dbReference type="Proteomes" id="UP000598971"/>
    </source>
</evidence>
<evidence type="ECO:0000256" key="1">
    <source>
        <dbReference type="SAM" id="Phobius"/>
    </source>
</evidence>
<accession>A0A8J8FM27</accession>